<feature type="non-terminal residue" evidence="5">
    <location>
        <position position="1"/>
    </location>
</feature>
<feature type="domain" description="EGF-like" evidence="4">
    <location>
        <begin position="1"/>
        <end position="38"/>
    </location>
</feature>
<dbReference type="EMBL" id="UPTC01003410">
    <property type="protein sequence ID" value="VBB34368.1"/>
    <property type="molecule type" value="Genomic_DNA"/>
</dbReference>
<dbReference type="STRING" id="6277.A0A498SQU1"/>
<dbReference type="PROSITE" id="PS50026">
    <property type="entry name" value="EGF_3"/>
    <property type="match status" value="1"/>
</dbReference>
<dbReference type="SUPFAM" id="SSF57196">
    <property type="entry name" value="EGF/Laminin"/>
    <property type="match status" value="1"/>
</dbReference>
<proteinExistence type="predicted"/>
<dbReference type="InterPro" id="IPR000152">
    <property type="entry name" value="EGF-type_Asp/Asn_hydroxyl_site"/>
</dbReference>
<dbReference type="InterPro" id="IPR000742">
    <property type="entry name" value="EGF"/>
</dbReference>
<accession>A0A498SQU1</accession>
<evidence type="ECO:0000313" key="5">
    <source>
        <dbReference type="EMBL" id="VBB34368.1"/>
    </source>
</evidence>
<evidence type="ECO:0000256" key="2">
    <source>
        <dbReference type="ARBA" id="ARBA00023157"/>
    </source>
</evidence>
<organism evidence="5 6">
    <name type="scientific">Acanthocheilonema viteae</name>
    <name type="common">Filarial nematode worm</name>
    <name type="synonym">Dipetalonema viteae</name>
    <dbReference type="NCBI Taxonomy" id="6277"/>
    <lineage>
        <taxon>Eukaryota</taxon>
        <taxon>Metazoa</taxon>
        <taxon>Ecdysozoa</taxon>
        <taxon>Nematoda</taxon>
        <taxon>Chromadorea</taxon>
        <taxon>Rhabditida</taxon>
        <taxon>Spirurina</taxon>
        <taxon>Spiruromorpha</taxon>
        <taxon>Filarioidea</taxon>
        <taxon>Onchocercidae</taxon>
        <taxon>Acanthocheilonema</taxon>
    </lineage>
</organism>
<evidence type="ECO:0000256" key="1">
    <source>
        <dbReference type="ARBA" id="ARBA00022536"/>
    </source>
</evidence>
<keyword evidence="6" id="KW-1185">Reference proteome</keyword>
<dbReference type="Pfam" id="PF07645">
    <property type="entry name" value="EGF_CA"/>
    <property type="match status" value="2"/>
</dbReference>
<dbReference type="OrthoDB" id="6516201at2759"/>
<dbReference type="Proteomes" id="UP000276991">
    <property type="component" value="Unassembled WGS sequence"/>
</dbReference>
<dbReference type="InterPro" id="IPR001881">
    <property type="entry name" value="EGF-like_Ca-bd_dom"/>
</dbReference>
<dbReference type="InterPro" id="IPR049883">
    <property type="entry name" value="NOTCH1_EGF-like"/>
</dbReference>
<dbReference type="AlphaFoldDB" id="A0A498SQU1"/>
<protein>
    <recommendedName>
        <fullName evidence="4">EGF-like domain-containing protein</fullName>
    </recommendedName>
</protein>
<dbReference type="PROSITE" id="PS00010">
    <property type="entry name" value="ASX_HYDROXYL"/>
    <property type="match status" value="1"/>
</dbReference>
<comment type="caution">
    <text evidence="3">Lacks conserved residue(s) required for the propagation of feature annotation.</text>
</comment>
<keyword evidence="1 3" id="KW-0245">EGF-like domain</keyword>
<dbReference type="SMART" id="SM00179">
    <property type="entry name" value="EGF_CA"/>
    <property type="match status" value="2"/>
</dbReference>
<reference evidence="5 6" key="1">
    <citation type="submission" date="2018-08" db="EMBL/GenBank/DDBJ databases">
        <authorList>
            <person name="Laetsch R D."/>
            <person name="Stevens L."/>
            <person name="Kumar S."/>
            <person name="Blaxter L. M."/>
        </authorList>
    </citation>
    <scope>NUCLEOTIDE SEQUENCE [LARGE SCALE GENOMIC DNA]</scope>
</reference>
<keyword evidence="2" id="KW-1015">Disulfide bond</keyword>
<dbReference type="SMART" id="SM00181">
    <property type="entry name" value="EGF"/>
    <property type="match status" value="2"/>
</dbReference>
<sequence length="169" mass="18681">IDECQMGLADCDPKAICTDMTHDYTCKCPHGFADKSPDPVNKPGRVCSKLINSCDSPNFTGCQSKESKCVGTKDGFVCRCIDGYIDLNPSNPGTNCSKAENLSVSLIEIDGGKSEKRIDEVVELGKYTYGKRRYKERSTKWPVHLVRSPVCNRDLLAHQKGLSEVESWA</sequence>
<dbReference type="CDD" id="cd00054">
    <property type="entry name" value="EGF_CA"/>
    <property type="match status" value="1"/>
</dbReference>
<dbReference type="GO" id="GO:0005509">
    <property type="term" value="F:calcium ion binding"/>
    <property type="evidence" value="ECO:0007669"/>
    <property type="project" value="InterPro"/>
</dbReference>
<gene>
    <name evidence="5" type="ORF">NAV_LOCUS9159</name>
</gene>
<dbReference type="Gene3D" id="2.10.25.10">
    <property type="entry name" value="Laminin"/>
    <property type="match status" value="1"/>
</dbReference>
<evidence type="ECO:0000313" key="6">
    <source>
        <dbReference type="Proteomes" id="UP000276991"/>
    </source>
</evidence>
<evidence type="ECO:0000259" key="4">
    <source>
        <dbReference type="PROSITE" id="PS50026"/>
    </source>
</evidence>
<name>A0A498SQU1_ACAVI</name>
<evidence type="ECO:0000256" key="3">
    <source>
        <dbReference type="PROSITE-ProRule" id="PRU00076"/>
    </source>
</evidence>